<evidence type="ECO:0000313" key="2">
    <source>
        <dbReference type="Proteomes" id="UP000807353"/>
    </source>
</evidence>
<name>A0A9P6CCC6_9AGAR</name>
<evidence type="ECO:0000313" key="1">
    <source>
        <dbReference type="EMBL" id="KAF9460491.1"/>
    </source>
</evidence>
<accession>A0A9P6CCC6</accession>
<dbReference type="AlphaFoldDB" id="A0A9P6CCC6"/>
<dbReference type="OrthoDB" id="271448at2759"/>
<gene>
    <name evidence="1" type="ORF">BDZ94DRAFT_1169750</name>
</gene>
<organism evidence="1 2">
    <name type="scientific">Collybia nuda</name>
    <dbReference type="NCBI Taxonomy" id="64659"/>
    <lineage>
        <taxon>Eukaryota</taxon>
        <taxon>Fungi</taxon>
        <taxon>Dikarya</taxon>
        <taxon>Basidiomycota</taxon>
        <taxon>Agaricomycotina</taxon>
        <taxon>Agaricomycetes</taxon>
        <taxon>Agaricomycetidae</taxon>
        <taxon>Agaricales</taxon>
        <taxon>Tricholomatineae</taxon>
        <taxon>Clitocybaceae</taxon>
        <taxon>Collybia</taxon>
    </lineage>
</organism>
<sequence>MPADDAPPPTDDTSSPPEVVSLDVEAKSLLGFDLSLGNFYGAPHPPWTEGSHPGWYFGDHGYLYPELTCLEGIICAILELFPKFLHCPHKPPNNPPPSDGYQQTFSNLTGATQAGDYMTYGLVDTVAQCKAMCDSVAGCKFANSYHDVNGKGGSTQLTCSLFTSCHTESDADNKGGQSQPDGSIDFITDSDGWCKD</sequence>
<dbReference type="EMBL" id="MU150298">
    <property type="protein sequence ID" value="KAF9460491.1"/>
    <property type="molecule type" value="Genomic_DNA"/>
</dbReference>
<dbReference type="Proteomes" id="UP000807353">
    <property type="component" value="Unassembled WGS sequence"/>
</dbReference>
<proteinExistence type="predicted"/>
<keyword evidence="2" id="KW-1185">Reference proteome</keyword>
<reference evidence="1" key="1">
    <citation type="submission" date="2020-11" db="EMBL/GenBank/DDBJ databases">
        <authorList>
            <consortium name="DOE Joint Genome Institute"/>
            <person name="Ahrendt S."/>
            <person name="Riley R."/>
            <person name="Andreopoulos W."/>
            <person name="Labutti K."/>
            <person name="Pangilinan J."/>
            <person name="Ruiz-Duenas F.J."/>
            <person name="Barrasa J.M."/>
            <person name="Sanchez-Garcia M."/>
            <person name="Camarero S."/>
            <person name="Miyauchi S."/>
            <person name="Serrano A."/>
            <person name="Linde D."/>
            <person name="Babiker R."/>
            <person name="Drula E."/>
            <person name="Ayuso-Fernandez I."/>
            <person name="Pacheco R."/>
            <person name="Padilla G."/>
            <person name="Ferreira P."/>
            <person name="Barriuso J."/>
            <person name="Kellner H."/>
            <person name="Castanera R."/>
            <person name="Alfaro M."/>
            <person name="Ramirez L."/>
            <person name="Pisabarro A.G."/>
            <person name="Kuo A."/>
            <person name="Tritt A."/>
            <person name="Lipzen A."/>
            <person name="He G."/>
            <person name="Yan M."/>
            <person name="Ng V."/>
            <person name="Cullen D."/>
            <person name="Martin F."/>
            <person name="Rosso M.-N."/>
            <person name="Henrissat B."/>
            <person name="Hibbett D."/>
            <person name="Martinez A.T."/>
            <person name="Grigoriev I.V."/>
        </authorList>
    </citation>
    <scope>NUCLEOTIDE SEQUENCE</scope>
    <source>
        <strain evidence="1">CBS 247.69</strain>
    </source>
</reference>
<comment type="caution">
    <text evidence="1">The sequence shown here is derived from an EMBL/GenBank/DDBJ whole genome shotgun (WGS) entry which is preliminary data.</text>
</comment>
<protein>
    <submittedName>
        <fullName evidence="1">Uncharacterized protein</fullName>
    </submittedName>
</protein>